<dbReference type="AlphaFoldDB" id="A0AAJ5X9L4"/>
<feature type="transmembrane region" description="Helical" evidence="1">
    <location>
        <begin position="233"/>
        <end position="250"/>
    </location>
</feature>
<evidence type="ECO:0000259" key="3">
    <source>
        <dbReference type="Pfam" id="PF00892"/>
    </source>
</evidence>
<dbReference type="InterPro" id="IPR000620">
    <property type="entry name" value="EamA_dom"/>
</dbReference>
<keyword evidence="1" id="KW-1133">Transmembrane helix</keyword>
<feature type="transmembrane region" description="Helical" evidence="1">
    <location>
        <begin position="168"/>
        <end position="189"/>
    </location>
</feature>
<feature type="transmembrane region" description="Helical" evidence="1">
    <location>
        <begin position="113"/>
        <end position="132"/>
    </location>
</feature>
<evidence type="ECO:0000313" key="5">
    <source>
        <dbReference type="Proteomes" id="UP001218362"/>
    </source>
</evidence>
<organism evidence="4 5">
    <name type="scientific">Candidatus Andeanibacterium colombiense</name>
    <dbReference type="NCBI Taxonomy" id="3121345"/>
    <lineage>
        <taxon>Bacteria</taxon>
        <taxon>Pseudomonadati</taxon>
        <taxon>Pseudomonadota</taxon>
        <taxon>Alphaproteobacteria</taxon>
        <taxon>Sphingomonadales</taxon>
        <taxon>Sphingomonadaceae</taxon>
        <taxon>Candidatus Andeanibacterium</taxon>
    </lineage>
</organism>
<feature type="transmembrane region" description="Helical" evidence="1">
    <location>
        <begin position="201"/>
        <end position="221"/>
    </location>
</feature>
<accession>A0AAJ5X9L4</accession>
<evidence type="ECO:0000256" key="1">
    <source>
        <dbReference type="SAM" id="Phobius"/>
    </source>
</evidence>
<feature type="transmembrane region" description="Helical" evidence="1">
    <location>
        <begin position="86"/>
        <end position="107"/>
    </location>
</feature>
<dbReference type="Pfam" id="PF00892">
    <property type="entry name" value="EamA"/>
    <property type="match status" value="1"/>
</dbReference>
<feature type="signal peptide" evidence="2">
    <location>
        <begin position="1"/>
        <end position="17"/>
    </location>
</feature>
<sequence>MIPFAALLMLLSGAAHAVVNTILKSGGDKMAGRALIDGSSALIVLPFAFFVPLPHGAWQWLGASMVIHLLYLVSLIKAFEGAEMNAVYPIMRGVAPALAAAVAVLALGDPVSAGIVAGILLVSLGTMAIAFWRPPSRTALGWALLTGATIAAYTVVDAKGARAAPSAASYIVWGFLFLGSGIGTIFAVWRGKAFFVEAKRQWKPGVLAGALSIVSYGAALWSYRLGDVPRLAALRETSIVFGVILAAVVLHEKVTKARAVSAAIIAAGAVILVAAP</sequence>
<feature type="domain" description="EamA" evidence="3">
    <location>
        <begin position="139"/>
        <end position="273"/>
    </location>
</feature>
<keyword evidence="1" id="KW-0472">Membrane</keyword>
<name>A0AAJ5X9L4_9SPHN</name>
<keyword evidence="2" id="KW-0732">Signal</keyword>
<dbReference type="GO" id="GO:0016020">
    <property type="term" value="C:membrane"/>
    <property type="evidence" value="ECO:0007669"/>
    <property type="project" value="InterPro"/>
</dbReference>
<dbReference type="KEGG" id="acob:P0Y56_02055"/>
<feature type="chain" id="PRO_5042504759" evidence="2">
    <location>
        <begin position="18"/>
        <end position="276"/>
    </location>
</feature>
<dbReference type="Proteomes" id="UP001218362">
    <property type="component" value="Chromosome"/>
</dbReference>
<dbReference type="Gene3D" id="1.10.3730.20">
    <property type="match status" value="1"/>
</dbReference>
<feature type="transmembrane region" description="Helical" evidence="1">
    <location>
        <begin position="257"/>
        <end position="275"/>
    </location>
</feature>
<feature type="transmembrane region" description="Helical" evidence="1">
    <location>
        <begin position="57"/>
        <end position="79"/>
    </location>
</feature>
<keyword evidence="1" id="KW-0812">Transmembrane</keyword>
<evidence type="ECO:0000313" key="4">
    <source>
        <dbReference type="EMBL" id="WEK47091.1"/>
    </source>
</evidence>
<dbReference type="SUPFAM" id="SSF103481">
    <property type="entry name" value="Multidrug resistance efflux transporter EmrE"/>
    <property type="match status" value="2"/>
</dbReference>
<evidence type="ECO:0000256" key="2">
    <source>
        <dbReference type="SAM" id="SignalP"/>
    </source>
</evidence>
<gene>
    <name evidence="4" type="ORF">P0Y56_02055</name>
</gene>
<feature type="transmembrane region" description="Helical" evidence="1">
    <location>
        <begin position="139"/>
        <end position="156"/>
    </location>
</feature>
<dbReference type="InterPro" id="IPR037185">
    <property type="entry name" value="EmrE-like"/>
</dbReference>
<reference evidence="4" key="1">
    <citation type="submission" date="2023-03" db="EMBL/GenBank/DDBJ databases">
        <title>Andean soil-derived lignocellulolytic bacterial consortium as a source of novel taxa and putative plastic-active enzymes.</title>
        <authorList>
            <person name="Diaz-Garcia L."/>
            <person name="Chuvochina M."/>
            <person name="Feuerriegel G."/>
            <person name="Bunk B."/>
            <person name="Sproer C."/>
            <person name="Streit W.R."/>
            <person name="Rodriguez L.M."/>
            <person name="Overmann J."/>
            <person name="Jimenez D.J."/>
        </authorList>
    </citation>
    <scope>NUCLEOTIDE SEQUENCE</scope>
    <source>
        <strain evidence="4">MAG 26</strain>
    </source>
</reference>
<protein>
    <submittedName>
        <fullName evidence="4">EamA family transporter</fullName>
    </submittedName>
</protein>
<proteinExistence type="predicted"/>
<dbReference type="EMBL" id="CP119316">
    <property type="protein sequence ID" value="WEK47091.1"/>
    <property type="molecule type" value="Genomic_DNA"/>
</dbReference>